<dbReference type="Proteomes" id="UP000236728">
    <property type="component" value="Unassembled WGS sequence"/>
</dbReference>
<evidence type="ECO:0000313" key="2">
    <source>
        <dbReference type="Proteomes" id="UP000236728"/>
    </source>
</evidence>
<accession>A0A1H5SA86</accession>
<protein>
    <submittedName>
        <fullName evidence="1">Uncharacterized protein</fullName>
    </submittedName>
</protein>
<organism evidence="1 2">
    <name type="scientific">Bryocella elongata</name>
    <dbReference type="NCBI Taxonomy" id="863522"/>
    <lineage>
        <taxon>Bacteria</taxon>
        <taxon>Pseudomonadati</taxon>
        <taxon>Acidobacteriota</taxon>
        <taxon>Terriglobia</taxon>
        <taxon>Terriglobales</taxon>
        <taxon>Acidobacteriaceae</taxon>
        <taxon>Bryocella</taxon>
    </lineage>
</organism>
<sequence>MFRLEKLSSITPLLLCGALAFQSLGCKHAVKTEPMSPQTIDLSGKITAIDAKGKPASNSCSCAFAQRVSAGTVKCSNGRTYEKYCWKKKDNGKDCGTVCAADQVTCSGQQFGCS</sequence>
<keyword evidence="2" id="KW-1185">Reference proteome</keyword>
<name>A0A1H5SA86_9BACT</name>
<dbReference type="AlphaFoldDB" id="A0A1H5SA86"/>
<evidence type="ECO:0000313" key="1">
    <source>
        <dbReference type="EMBL" id="SEF47499.1"/>
    </source>
</evidence>
<dbReference type="EMBL" id="FNVA01000001">
    <property type="protein sequence ID" value="SEF47499.1"/>
    <property type="molecule type" value="Genomic_DNA"/>
</dbReference>
<proteinExistence type="predicted"/>
<reference evidence="1 2" key="1">
    <citation type="submission" date="2016-10" db="EMBL/GenBank/DDBJ databases">
        <authorList>
            <person name="de Groot N.N."/>
        </authorList>
    </citation>
    <scope>NUCLEOTIDE SEQUENCE [LARGE SCALE GENOMIC DNA]</scope>
    <source>
        <strain evidence="1 2">DSM 22489</strain>
    </source>
</reference>
<gene>
    <name evidence="1" type="ORF">SAMN05421819_0129</name>
</gene>